<dbReference type="EMBL" id="QPJI01000003">
    <property type="protein sequence ID" value="RCW72192.1"/>
    <property type="molecule type" value="Genomic_DNA"/>
</dbReference>
<reference evidence="3 4" key="1">
    <citation type="submission" date="2018-07" db="EMBL/GenBank/DDBJ databases">
        <title>Freshwater and sediment microbial communities from various areas in North America, analyzing microbe dynamics in response to fracking.</title>
        <authorList>
            <person name="Lamendella R."/>
        </authorList>
    </citation>
    <scope>NUCLEOTIDE SEQUENCE [LARGE SCALE GENOMIC DNA]</scope>
    <source>
        <strain evidence="3 4">105B</strain>
    </source>
</reference>
<dbReference type="PANTHER" id="PTHR34216:SF7">
    <property type="entry name" value="POLY-BETA-1,6-N-ACETYL-D-GLUCOSAMINE N-DEACETYLASE"/>
    <property type="match status" value="1"/>
</dbReference>
<dbReference type="PROSITE" id="PS51677">
    <property type="entry name" value="NODB"/>
    <property type="match status" value="1"/>
</dbReference>
<evidence type="ECO:0000256" key="1">
    <source>
        <dbReference type="ARBA" id="ARBA00022729"/>
    </source>
</evidence>
<sequence length="337" mass="38122">MKISRLVKLAGECGGYRFARFLTARNPRILMYHRFSKEPKPGYVDAKAFEWQVRHIAQHYNATTVSGLAEEIFSRGVASKNSIAITVDDGYRDFYNVAWPILKKYGVPATFYVTTGFVSGDLWLWPDQLRYLLERSPSTPGTYDLGLLKVQTPILEADFESEYWRINQLMLRAENSAKLDCLRAMENAWSIMLPLRPPKEFEAVTWQELQEMQQSGVEVGGHTVTHPSLARVSLMEAESEIVGSSEDLEKHLGKGIRSFCYPNGTPDDFVGEQVEAVKKAGFMCAAVAFSDCQEHGQRYAMRRHSVSADQFQFLKAVSGVELLGLKWRGRVLETPYG</sequence>
<dbReference type="GO" id="GO:0005975">
    <property type="term" value="P:carbohydrate metabolic process"/>
    <property type="evidence" value="ECO:0007669"/>
    <property type="project" value="InterPro"/>
</dbReference>
<evidence type="ECO:0000313" key="3">
    <source>
        <dbReference type="EMBL" id="RCW72192.1"/>
    </source>
</evidence>
<feature type="domain" description="NodB homology" evidence="2">
    <location>
        <begin position="81"/>
        <end position="337"/>
    </location>
</feature>
<name>A0A368XW58_MARNT</name>
<dbReference type="InterPro" id="IPR051398">
    <property type="entry name" value="Polysacch_Deacetylase"/>
</dbReference>
<dbReference type="InterPro" id="IPR011330">
    <property type="entry name" value="Glyco_hydro/deAcase_b/a-brl"/>
</dbReference>
<dbReference type="AlphaFoldDB" id="A0A368XW58"/>
<accession>A0A368XW58</accession>
<dbReference type="CDD" id="cd10918">
    <property type="entry name" value="CE4_NodB_like_5s_6s"/>
    <property type="match status" value="1"/>
</dbReference>
<dbReference type="SUPFAM" id="SSF88713">
    <property type="entry name" value="Glycoside hydrolase/deacetylase"/>
    <property type="match status" value="1"/>
</dbReference>
<dbReference type="InterPro" id="IPR002509">
    <property type="entry name" value="NODB_dom"/>
</dbReference>
<dbReference type="GO" id="GO:0016810">
    <property type="term" value="F:hydrolase activity, acting on carbon-nitrogen (but not peptide) bonds"/>
    <property type="evidence" value="ECO:0007669"/>
    <property type="project" value="InterPro"/>
</dbReference>
<dbReference type="Pfam" id="PF01522">
    <property type="entry name" value="Polysacc_deac_1"/>
    <property type="match status" value="2"/>
</dbReference>
<comment type="caution">
    <text evidence="3">The sequence shown here is derived from an EMBL/GenBank/DDBJ whole genome shotgun (WGS) entry which is preliminary data.</text>
</comment>
<organism evidence="3 4">
    <name type="scientific">Marinobacter nauticus</name>
    <name type="common">Marinobacter hydrocarbonoclasticus</name>
    <name type="synonym">Marinobacter aquaeolei</name>
    <dbReference type="NCBI Taxonomy" id="2743"/>
    <lineage>
        <taxon>Bacteria</taxon>
        <taxon>Pseudomonadati</taxon>
        <taxon>Pseudomonadota</taxon>
        <taxon>Gammaproteobacteria</taxon>
        <taxon>Pseudomonadales</taxon>
        <taxon>Marinobacteraceae</taxon>
        <taxon>Marinobacter</taxon>
    </lineage>
</organism>
<dbReference type="Gene3D" id="3.20.20.370">
    <property type="entry name" value="Glycoside hydrolase/deacetylase"/>
    <property type="match status" value="1"/>
</dbReference>
<dbReference type="Proteomes" id="UP000253647">
    <property type="component" value="Unassembled WGS sequence"/>
</dbReference>
<proteinExistence type="predicted"/>
<gene>
    <name evidence="3" type="ORF">DET61_103152</name>
</gene>
<dbReference type="PANTHER" id="PTHR34216">
    <property type="match status" value="1"/>
</dbReference>
<evidence type="ECO:0000313" key="4">
    <source>
        <dbReference type="Proteomes" id="UP000253647"/>
    </source>
</evidence>
<evidence type="ECO:0000259" key="2">
    <source>
        <dbReference type="PROSITE" id="PS51677"/>
    </source>
</evidence>
<protein>
    <submittedName>
        <fullName evidence="3">Polysaccharide deacetylase</fullName>
    </submittedName>
</protein>
<keyword evidence="1" id="KW-0732">Signal</keyword>
<dbReference type="RefSeq" id="WP_114434002.1">
    <property type="nucleotide sequence ID" value="NZ_QPJI01000003.1"/>
</dbReference>